<keyword evidence="3" id="KW-0970">Cilium biogenesis/degradation</keyword>
<proteinExistence type="inferred from homology"/>
<keyword evidence="4" id="KW-0282">Flagellum</keyword>
<comment type="caution">
    <text evidence="11">The sequence shown here is derived from an EMBL/GenBank/DDBJ whole genome shotgun (WGS) entry which is preliminary data.</text>
</comment>
<dbReference type="InterPro" id="IPR006802">
    <property type="entry name" value="Radial_spoke"/>
</dbReference>
<evidence type="ECO:0000256" key="1">
    <source>
        <dbReference type="ARBA" id="ARBA00004611"/>
    </source>
</evidence>
<dbReference type="Pfam" id="PF04712">
    <property type="entry name" value="Radial_spoke"/>
    <property type="match status" value="1"/>
</dbReference>
<organism evidence="11 12">
    <name type="scientific">Silurus meridionalis</name>
    <name type="common">Southern catfish</name>
    <name type="synonym">Silurus soldatovi meridionalis</name>
    <dbReference type="NCBI Taxonomy" id="175797"/>
    <lineage>
        <taxon>Eukaryota</taxon>
        <taxon>Metazoa</taxon>
        <taxon>Chordata</taxon>
        <taxon>Craniata</taxon>
        <taxon>Vertebrata</taxon>
        <taxon>Euteleostomi</taxon>
        <taxon>Actinopterygii</taxon>
        <taxon>Neopterygii</taxon>
        <taxon>Teleostei</taxon>
        <taxon>Ostariophysi</taxon>
        <taxon>Siluriformes</taxon>
        <taxon>Siluridae</taxon>
        <taxon>Silurus</taxon>
    </lineage>
</organism>
<dbReference type="InterPro" id="IPR055316">
    <property type="entry name" value="RSP9"/>
</dbReference>
<evidence type="ECO:0000256" key="9">
    <source>
        <dbReference type="ARBA" id="ARBA00038319"/>
    </source>
</evidence>
<evidence type="ECO:0000256" key="5">
    <source>
        <dbReference type="ARBA" id="ARBA00023069"/>
    </source>
</evidence>
<evidence type="ECO:0000256" key="6">
    <source>
        <dbReference type="ARBA" id="ARBA00023212"/>
    </source>
</evidence>
<evidence type="ECO:0000256" key="4">
    <source>
        <dbReference type="ARBA" id="ARBA00022846"/>
    </source>
</evidence>
<protein>
    <recommendedName>
        <fullName evidence="10">Radial spoke head protein 9 homolog</fullName>
    </recommendedName>
</protein>
<keyword evidence="6" id="KW-0206">Cytoskeleton</keyword>
<comment type="subcellular location">
    <subcellularLocation>
        <location evidence="8">Cell projection</location>
        <location evidence="8">Kinocilium</location>
    </subcellularLocation>
    <subcellularLocation>
        <location evidence="1">Cytoplasm</location>
        <location evidence="1">Cytoskeleton</location>
        <location evidence="1">Flagellum axoneme</location>
    </subcellularLocation>
</comment>
<dbReference type="GO" id="GO:0060294">
    <property type="term" value="P:cilium movement involved in cell motility"/>
    <property type="evidence" value="ECO:0007669"/>
    <property type="project" value="InterPro"/>
</dbReference>
<dbReference type="AlphaFoldDB" id="A0A8T0AMN1"/>
<evidence type="ECO:0000256" key="7">
    <source>
        <dbReference type="ARBA" id="ARBA00023273"/>
    </source>
</evidence>
<evidence type="ECO:0000256" key="3">
    <source>
        <dbReference type="ARBA" id="ARBA00022794"/>
    </source>
</evidence>
<dbReference type="OrthoDB" id="10258956at2759"/>
<dbReference type="PANTHER" id="PTHR22069">
    <property type="entry name" value="MITOCHONDRIAL RIBOSOMAL PROTEIN S18"/>
    <property type="match status" value="1"/>
</dbReference>
<gene>
    <name evidence="11" type="ORF">HF521_007935</name>
</gene>
<sequence>MDASSLFSSLDLVCGNGLSLSSEQRAALQTSMIILKSHYRFNRVLLWGKILGIKHDYFIAQGVGEDEIKDKKCLYSMNCMDWHLLPQVTEAMVANVAAVAKGRFLGDPSHQYDPAEIRRQGGGDAAVGENVMMKVSEENRLAATVFTIDKEVAVVPRGAYIRSPHGNVQTNPSFQGLNPTEAAKLNNYMHFSEAKTLKKKSILEMADLNPAIDFLDVLSDDVLKGSWSLQFEHGSKVCVIRSLLWFGLTFYHVPGTSQHGYIYMGDGLKTLDLPFML</sequence>
<name>A0A8T0AMN1_SILME</name>
<dbReference type="PANTHER" id="PTHR22069:SF0">
    <property type="entry name" value="RADIAL SPOKE HEAD PROTEIN 9 HOMOLOG"/>
    <property type="match status" value="1"/>
</dbReference>
<dbReference type="EMBL" id="JABFDY010000018">
    <property type="protein sequence ID" value="KAF7694182.1"/>
    <property type="molecule type" value="Genomic_DNA"/>
</dbReference>
<reference evidence="11" key="1">
    <citation type="submission" date="2020-08" db="EMBL/GenBank/DDBJ databases">
        <title>Chromosome-level assembly of Southern catfish (Silurus meridionalis) provides insights into visual adaptation to the nocturnal and benthic lifestyles.</title>
        <authorList>
            <person name="Zhang Y."/>
            <person name="Wang D."/>
            <person name="Peng Z."/>
        </authorList>
    </citation>
    <scope>NUCLEOTIDE SEQUENCE</scope>
    <source>
        <strain evidence="11">SWU-2019-XX</strain>
        <tissue evidence="11">Muscle</tissue>
    </source>
</reference>
<dbReference type="GO" id="GO:0035082">
    <property type="term" value="P:axoneme assembly"/>
    <property type="evidence" value="ECO:0007669"/>
    <property type="project" value="InterPro"/>
</dbReference>
<evidence type="ECO:0000256" key="2">
    <source>
        <dbReference type="ARBA" id="ARBA00022490"/>
    </source>
</evidence>
<evidence type="ECO:0000256" key="10">
    <source>
        <dbReference type="ARBA" id="ARBA00041080"/>
    </source>
</evidence>
<evidence type="ECO:0000313" key="12">
    <source>
        <dbReference type="Proteomes" id="UP000606274"/>
    </source>
</evidence>
<dbReference type="Proteomes" id="UP000606274">
    <property type="component" value="Unassembled WGS sequence"/>
</dbReference>
<keyword evidence="2" id="KW-0963">Cytoplasm</keyword>
<dbReference type="GO" id="GO:0044458">
    <property type="term" value="P:motile cilium assembly"/>
    <property type="evidence" value="ECO:0007669"/>
    <property type="project" value="TreeGrafter"/>
</dbReference>
<comment type="similarity">
    <text evidence="9">Belongs to the flagellar radial spoke RSP9 family.</text>
</comment>
<accession>A0A8T0AMN1</accession>
<keyword evidence="7" id="KW-0966">Cell projection</keyword>
<keyword evidence="5" id="KW-0969">Cilium</keyword>
<keyword evidence="12" id="KW-1185">Reference proteome</keyword>
<evidence type="ECO:0000256" key="8">
    <source>
        <dbReference type="ARBA" id="ARBA00037822"/>
    </source>
</evidence>
<evidence type="ECO:0000313" key="11">
    <source>
        <dbReference type="EMBL" id="KAF7694182.1"/>
    </source>
</evidence>
<dbReference type="GO" id="GO:0001534">
    <property type="term" value="C:radial spoke"/>
    <property type="evidence" value="ECO:0007669"/>
    <property type="project" value="InterPro"/>
</dbReference>
<dbReference type="GO" id="GO:0060091">
    <property type="term" value="C:kinocilium"/>
    <property type="evidence" value="ECO:0007669"/>
    <property type="project" value="UniProtKB-SubCell"/>
</dbReference>